<dbReference type="InterPro" id="IPR011050">
    <property type="entry name" value="Pectin_lyase_fold/virulence"/>
</dbReference>
<protein>
    <recommendedName>
        <fullName evidence="2">Right handed beta helix domain-containing protein</fullName>
    </recommendedName>
</protein>
<dbReference type="SMART" id="SM00710">
    <property type="entry name" value="PbH1"/>
    <property type="match status" value="7"/>
</dbReference>
<sequence length="487" mass="50929">MAELRTRAKDCRQQAAPSRCEAHAIGQPVGPATHRETPVSNDSIARIARRIDDSPRAHDGKGFDMHRSQRLLVSYTAIVGMLAAGGLSWPQYAIAATGTSAAAEVRPNVPDAHVRPAADGSDQAAELQRAFDMLRPGQRLVFAPGRYVVGRSLTVRQPHVVLQGNGATLVATSPNDQTLELRGDGTALVGFRFEGTGTTRLGSRESTKIQVTGHDVQVLGNVIDGGASAGIFVFGGSAVAIVGNEVRATLADGIHITHGARDVLVQRNVVGDTGDDMIAVVSYQQDGALSRNVLITGNSLEGNAWGRGITVVGGADVTIANNVVRNVQVSSGILVGQEDSWHTYGASNVRIENNVISDIQTKADRTDPRPVTQQGAIEVSTWSGKISRVTVIGNRVSNTRFDAIRLWGNVSDVRLADNQLAGIGAQPVRVGSSNGCAARSLPGVSAASAMIGTLCGGATQAMSAAADAVGADPSSLPRVREALRQTR</sequence>
<reference evidence="3 4" key="1">
    <citation type="journal article" date="2012" name="J. Bacteriol.">
        <title>Draft Genome Sequence Determination for Cystic Fibrosis and Chronic Granulomatous Disease Burkholderia multivorans Isolates.</title>
        <authorList>
            <person name="Varga J.J."/>
            <person name="Losada L."/>
            <person name="Zelazny A.M."/>
            <person name="Brinkac L."/>
            <person name="Harkins D."/>
            <person name="Radune D."/>
            <person name="Hostetler J."/>
            <person name="Sampaio E.P."/>
            <person name="Ronning C.M."/>
            <person name="Nierman W.C."/>
            <person name="Greenberg D.E."/>
            <person name="Holland S.M."/>
            <person name="Goldberg J.B."/>
        </authorList>
    </citation>
    <scope>NUCLEOTIDE SEQUENCE [LARGE SCALE GENOMIC DNA]</scope>
    <source>
        <strain evidence="3 4">CGD2</strain>
    </source>
</reference>
<dbReference type="InterPro" id="IPR006626">
    <property type="entry name" value="PbH1"/>
</dbReference>
<name>B9BIV2_9BURK</name>
<dbReference type="Gene3D" id="2.160.20.10">
    <property type="entry name" value="Single-stranded right-handed beta-helix, Pectin lyase-like"/>
    <property type="match status" value="1"/>
</dbReference>
<dbReference type="SUPFAM" id="SSF51126">
    <property type="entry name" value="Pectin lyase-like"/>
    <property type="match status" value="1"/>
</dbReference>
<evidence type="ECO:0000259" key="2">
    <source>
        <dbReference type="Pfam" id="PF13229"/>
    </source>
</evidence>
<accession>B9BIV2</accession>
<dbReference type="EMBL" id="ACFC01000001">
    <property type="protein sequence ID" value="EEE09635.1"/>
    <property type="molecule type" value="Genomic_DNA"/>
</dbReference>
<comment type="caution">
    <text evidence="3">The sequence shown here is derived from an EMBL/GenBank/DDBJ whole genome shotgun (WGS) entry which is preliminary data.</text>
</comment>
<feature type="transmembrane region" description="Helical" evidence="1">
    <location>
        <begin position="71"/>
        <end position="89"/>
    </location>
</feature>
<dbReference type="Pfam" id="PF13229">
    <property type="entry name" value="Beta_helix"/>
    <property type="match status" value="1"/>
</dbReference>
<dbReference type="AlphaFoldDB" id="B9BIV2"/>
<dbReference type="InterPro" id="IPR039448">
    <property type="entry name" value="Beta_helix"/>
</dbReference>
<keyword evidence="1" id="KW-0812">Transmembrane</keyword>
<evidence type="ECO:0000313" key="4">
    <source>
        <dbReference type="Proteomes" id="UP000004535"/>
    </source>
</evidence>
<dbReference type="InterPro" id="IPR012334">
    <property type="entry name" value="Pectin_lyas_fold"/>
</dbReference>
<organism evidence="3 4">
    <name type="scientific">Burkholderia multivorans CGD2</name>
    <dbReference type="NCBI Taxonomy" id="513052"/>
    <lineage>
        <taxon>Bacteria</taxon>
        <taxon>Pseudomonadati</taxon>
        <taxon>Pseudomonadota</taxon>
        <taxon>Betaproteobacteria</taxon>
        <taxon>Burkholderiales</taxon>
        <taxon>Burkholderiaceae</taxon>
        <taxon>Burkholderia</taxon>
        <taxon>Burkholderia cepacia complex</taxon>
    </lineage>
</organism>
<dbReference type="Proteomes" id="UP000004535">
    <property type="component" value="Unassembled WGS sequence"/>
</dbReference>
<proteinExistence type="predicted"/>
<keyword evidence="1" id="KW-1133">Transmembrane helix</keyword>
<evidence type="ECO:0000256" key="1">
    <source>
        <dbReference type="SAM" id="Phobius"/>
    </source>
</evidence>
<feature type="domain" description="Right handed beta helix" evidence="2">
    <location>
        <begin position="230"/>
        <end position="419"/>
    </location>
</feature>
<keyword evidence="1" id="KW-0472">Membrane</keyword>
<gene>
    <name evidence="3" type="ORF">BURMUCGD2_5008</name>
</gene>
<evidence type="ECO:0000313" key="3">
    <source>
        <dbReference type="EMBL" id="EEE09635.1"/>
    </source>
</evidence>